<organism evidence="2 3">
    <name type="scientific">Mesorhizobium muleiense</name>
    <dbReference type="NCBI Taxonomy" id="1004279"/>
    <lineage>
        <taxon>Bacteria</taxon>
        <taxon>Pseudomonadati</taxon>
        <taxon>Pseudomonadota</taxon>
        <taxon>Alphaproteobacteria</taxon>
        <taxon>Hyphomicrobiales</taxon>
        <taxon>Phyllobacteriaceae</taxon>
        <taxon>Mesorhizobium</taxon>
    </lineage>
</organism>
<dbReference type="GO" id="GO:0008168">
    <property type="term" value="F:methyltransferase activity"/>
    <property type="evidence" value="ECO:0007669"/>
    <property type="project" value="UniProtKB-KW"/>
</dbReference>
<dbReference type="GO" id="GO:0032259">
    <property type="term" value="P:methylation"/>
    <property type="evidence" value="ECO:0007669"/>
    <property type="project" value="UniProtKB-KW"/>
</dbReference>
<dbReference type="PANTHER" id="PTHR34203:SF15">
    <property type="entry name" value="SLL1173 PROTEIN"/>
    <property type="match status" value="1"/>
</dbReference>
<dbReference type="InterPro" id="IPR006342">
    <property type="entry name" value="FkbM_mtfrase"/>
</dbReference>
<dbReference type="AlphaFoldDB" id="A0A1G8I2T6"/>
<dbReference type="Proteomes" id="UP000198894">
    <property type="component" value="Unassembled WGS sequence"/>
</dbReference>
<keyword evidence="2" id="KW-0489">Methyltransferase</keyword>
<dbReference type="NCBIfam" id="TIGR01444">
    <property type="entry name" value="fkbM_fam"/>
    <property type="match status" value="1"/>
</dbReference>
<dbReference type="PANTHER" id="PTHR34203">
    <property type="entry name" value="METHYLTRANSFERASE, FKBM FAMILY PROTEIN"/>
    <property type="match status" value="1"/>
</dbReference>
<reference evidence="3" key="1">
    <citation type="submission" date="2016-10" db="EMBL/GenBank/DDBJ databases">
        <authorList>
            <person name="Varghese N."/>
            <person name="Submissions S."/>
        </authorList>
    </citation>
    <scope>NUCLEOTIDE SEQUENCE [LARGE SCALE GENOMIC DNA]</scope>
    <source>
        <strain evidence="3">CGMCC 1.11022</strain>
    </source>
</reference>
<sequence>MRAGKKFRRADSKADLVTLMRYVWSNIPKDTAALDVGANSGLFTQPFTEHFAKVVAVEPNLERANFLRRAFGERASVLCAACSATSGVEQLAVPIAEGGAALHSLGSIGKDNVDEFQRARGNVRLVTSLTAVTTIDAILARLGAKFGLIKIDVEGHEGSVLDGARTTLSGTDRPALFIEIERHHGPDALETFRKVAGAGYQCLAVNRGALEPCEDEGAFLAAQANPKVVNYLFVPRGMPPPA</sequence>
<evidence type="ECO:0000313" key="2">
    <source>
        <dbReference type="EMBL" id="SDI13259.1"/>
    </source>
</evidence>
<evidence type="ECO:0000313" key="3">
    <source>
        <dbReference type="Proteomes" id="UP000198894"/>
    </source>
</evidence>
<gene>
    <name evidence="2" type="ORF">SAMN05428953_101244</name>
</gene>
<dbReference type="Pfam" id="PF05050">
    <property type="entry name" value="Methyltransf_21"/>
    <property type="match status" value="1"/>
</dbReference>
<dbReference type="InterPro" id="IPR029063">
    <property type="entry name" value="SAM-dependent_MTases_sf"/>
</dbReference>
<feature type="domain" description="Methyltransferase FkbM" evidence="1">
    <location>
        <begin position="35"/>
        <end position="201"/>
    </location>
</feature>
<keyword evidence="2" id="KW-0808">Transferase</keyword>
<dbReference type="SUPFAM" id="SSF53335">
    <property type="entry name" value="S-adenosyl-L-methionine-dependent methyltransferases"/>
    <property type="match status" value="1"/>
</dbReference>
<accession>A0A1G8I2T6</accession>
<dbReference type="Gene3D" id="3.40.50.150">
    <property type="entry name" value="Vaccinia Virus protein VP39"/>
    <property type="match status" value="1"/>
</dbReference>
<dbReference type="EMBL" id="FNEE01000001">
    <property type="protein sequence ID" value="SDI13259.1"/>
    <property type="molecule type" value="Genomic_DNA"/>
</dbReference>
<keyword evidence="3" id="KW-1185">Reference proteome</keyword>
<evidence type="ECO:0000259" key="1">
    <source>
        <dbReference type="Pfam" id="PF05050"/>
    </source>
</evidence>
<proteinExistence type="predicted"/>
<dbReference type="InterPro" id="IPR052514">
    <property type="entry name" value="SAM-dependent_MTase"/>
</dbReference>
<protein>
    <submittedName>
        <fullName evidence="2">Methyltransferase, FkbM family</fullName>
    </submittedName>
</protein>
<name>A0A1G8I2T6_9HYPH</name>